<dbReference type="Pfam" id="PF01648">
    <property type="entry name" value="ACPS"/>
    <property type="match status" value="1"/>
</dbReference>
<dbReference type="GO" id="GO:0019878">
    <property type="term" value="P:lysine biosynthetic process via aminoadipic acid"/>
    <property type="evidence" value="ECO:0007669"/>
    <property type="project" value="TreeGrafter"/>
</dbReference>
<dbReference type="PANTHER" id="PTHR12215:SF10">
    <property type="entry name" value="L-AMINOADIPATE-SEMIALDEHYDE DEHYDROGENASE-PHOSPHOPANTETHEINYL TRANSFERASE"/>
    <property type="match status" value="1"/>
</dbReference>
<proteinExistence type="inferred from homology"/>
<evidence type="ECO:0000313" key="4">
    <source>
        <dbReference type="EMBL" id="PTR00940.1"/>
    </source>
</evidence>
<dbReference type="Gene3D" id="3.90.470.20">
    <property type="entry name" value="4'-phosphopantetheinyl transferase domain"/>
    <property type="match status" value="2"/>
</dbReference>
<comment type="caution">
    <text evidence="4">The sequence shown here is derived from an EMBL/GenBank/DDBJ whole genome shotgun (WGS) entry which is preliminary data.</text>
</comment>
<dbReference type="GO" id="GO:0000287">
    <property type="term" value="F:magnesium ion binding"/>
    <property type="evidence" value="ECO:0007669"/>
    <property type="project" value="InterPro"/>
</dbReference>
<accession>A0A2T5JER8</accession>
<evidence type="ECO:0000256" key="1">
    <source>
        <dbReference type="ARBA" id="ARBA00010990"/>
    </source>
</evidence>
<evidence type="ECO:0000256" key="2">
    <source>
        <dbReference type="ARBA" id="ARBA00022679"/>
    </source>
</evidence>
<dbReference type="InterPro" id="IPR037143">
    <property type="entry name" value="4-PPantetheinyl_Trfase_dom_sf"/>
</dbReference>
<dbReference type="PANTHER" id="PTHR12215">
    <property type="entry name" value="PHOSPHOPANTETHEINE TRANSFERASE"/>
    <property type="match status" value="1"/>
</dbReference>
<dbReference type="OrthoDB" id="9808281at2"/>
<reference evidence="4 5" key="1">
    <citation type="submission" date="2018-04" db="EMBL/GenBank/DDBJ databases">
        <title>Genomic Encyclopedia of Archaeal and Bacterial Type Strains, Phase II (KMG-II): from individual species to whole genera.</title>
        <authorList>
            <person name="Goeker M."/>
        </authorList>
    </citation>
    <scope>NUCLEOTIDE SEQUENCE [LARGE SCALE GENOMIC DNA]</scope>
    <source>
        <strain evidence="4 5">DSM 26809</strain>
    </source>
</reference>
<dbReference type="EMBL" id="QAOQ01000001">
    <property type="protein sequence ID" value="PTR00940.1"/>
    <property type="molecule type" value="Genomic_DNA"/>
</dbReference>
<dbReference type="RefSeq" id="WP_107826374.1">
    <property type="nucleotide sequence ID" value="NZ_CP160205.1"/>
</dbReference>
<organism evidence="4 5">
    <name type="scientific">Mucilaginibacter yixingensis</name>
    <dbReference type="NCBI Taxonomy" id="1295612"/>
    <lineage>
        <taxon>Bacteria</taxon>
        <taxon>Pseudomonadati</taxon>
        <taxon>Bacteroidota</taxon>
        <taxon>Sphingobacteriia</taxon>
        <taxon>Sphingobacteriales</taxon>
        <taxon>Sphingobacteriaceae</taxon>
        <taxon>Mucilaginibacter</taxon>
    </lineage>
</organism>
<dbReference type="SUPFAM" id="SSF56214">
    <property type="entry name" value="4'-phosphopantetheinyl transferase"/>
    <property type="match status" value="2"/>
</dbReference>
<protein>
    <submittedName>
        <fullName evidence="4">Phosphopantetheinyl transferase</fullName>
    </submittedName>
</protein>
<comment type="similarity">
    <text evidence="1">Belongs to the P-Pant transferase superfamily. Gsp/Sfp/HetI/AcpT family.</text>
</comment>
<name>A0A2T5JER8_9SPHI</name>
<dbReference type="GO" id="GO:0008897">
    <property type="term" value="F:holo-[acyl-carrier-protein] synthase activity"/>
    <property type="evidence" value="ECO:0007669"/>
    <property type="project" value="InterPro"/>
</dbReference>
<feature type="domain" description="4'-phosphopantetheinyl transferase" evidence="3">
    <location>
        <begin position="130"/>
        <end position="192"/>
    </location>
</feature>
<dbReference type="InterPro" id="IPR008278">
    <property type="entry name" value="4-PPantetheinyl_Trfase_dom"/>
</dbReference>
<evidence type="ECO:0000313" key="5">
    <source>
        <dbReference type="Proteomes" id="UP000244168"/>
    </source>
</evidence>
<sequence length="246" mass="27361">MGQGTVTCSFNTKPVWNAFSAGPGIAAGIHLWHGNVADFAGMQQQFHALLSPAEQQAAARFYRQADRDRYIIQHGLLVVLLRWYLEDAELKPSYIYNPNKKPFLSNRFDCYFNLSNTGDEFLIAVGDSAMGIDIERVNPNFAYADVASYYFGSEELEYINQSADPHQAFFLLWTRKESLLKACGSGIDDNLPQIPALDGTHDLPAYFDSANWVTDSFMADSGAMVSVTHVLPGNGMNLWQINADSI</sequence>
<dbReference type="Proteomes" id="UP000244168">
    <property type="component" value="Unassembled WGS sequence"/>
</dbReference>
<gene>
    <name evidence="4" type="ORF">C8P68_101170</name>
</gene>
<keyword evidence="5" id="KW-1185">Reference proteome</keyword>
<dbReference type="GO" id="GO:0005829">
    <property type="term" value="C:cytosol"/>
    <property type="evidence" value="ECO:0007669"/>
    <property type="project" value="TreeGrafter"/>
</dbReference>
<dbReference type="AlphaFoldDB" id="A0A2T5JER8"/>
<dbReference type="InterPro" id="IPR050559">
    <property type="entry name" value="P-Pant_transferase_sf"/>
</dbReference>
<evidence type="ECO:0000259" key="3">
    <source>
        <dbReference type="Pfam" id="PF01648"/>
    </source>
</evidence>
<keyword evidence="2 4" id="KW-0808">Transferase</keyword>